<gene>
    <name evidence="2" type="ORF">ACFPIK_08745</name>
</gene>
<keyword evidence="3" id="KW-1185">Reference proteome</keyword>
<name>A0ABW0BY17_9BACT</name>
<dbReference type="Proteomes" id="UP001596163">
    <property type="component" value="Unassembled WGS sequence"/>
</dbReference>
<evidence type="ECO:0000313" key="3">
    <source>
        <dbReference type="Proteomes" id="UP001596163"/>
    </source>
</evidence>
<proteinExistence type="predicted"/>
<evidence type="ECO:0000313" key="2">
    <source>
        <dbReference type="EMBL" id="MFC5191853.1"/>
    </source>
</evidence>
<feature type="signal peptide" evidence="1">
    <location>
        <begin position="1"/>
        <end position="21"/>
    </location>
</feature>
<dbReference type="EMBL" id="JBHSKS010000005">
    <property type="protein sequence ID" value="MFC5191853.1"/>
    <property type="molecule type" value="Genomic_DNA"/>
</dbReference>
<accession>A0ABW0BY17</accession>
<reference evidence="3" key="1">
    <citation type="journal article" date="2019" name="Int. J. Syst. Evol. Microbiol.">
        <title>The Global Catalogue of Microorganisms (GCM) 10K type strain sequencing project: providing services to taxonomists for standard genome sequencing and annotation.</title>
        <authorList>
            <consortium name="The Broad Institute Genomics Platform"/>
            <consortium name="The Broad Institute Genome Sequencing Center for Infectious Disease"/>
            <person name="Wu L."/>
            <person name="Ma J."/>
        </authorList>
    </citation>
    <scope>NUCLEOTIDE SEQUENCE [LARGE SCALE GENOMIC DNA]</scope>
    <source>
        <strain evidence="3">CGMCC 1.7030</strain>
    </source>
</reference>
<dbReference type="RefSeq" id="WP_377914291.1">
    <property type="nucleotide sequence ID" value="NZ_JBHSKS010000005.1"/>
</dbReference>
<feature type="chain" id="PRO_5047539897" description="PEGA domain-containing protein" evidence="1">
    <location>
        <begin position="22"/>
        <end position="446"/>
    </location>
</feature>
<organism evidence="2 3">
    <name type="scientific">Algoriphagus aquatilis</name>
    <dbReference type="NCBI Taxonomy" id="490186"/>
    <lineage>
        <taxon>Bacteria</taxon>
        <taxon>Pseudomonadati</taxon>
        <taxon>Bacteroidota</taxon>
        <taxon>Cytophagia</taxon>
        <taxon>Cytophagales</taxon>
        <taxon>Cyclobacteriaceae</taxon>
        <taxon>Algoriphagus</taxon>
    </lineage>
</organism>
<evidence type="ECO:0008006" key="4">
    <source>
        <dbReference type="Google" id="ProtNLM"/>
    </source>
</evidence>
<comment type="caution">
    <text evidence="2">The sequence shown here is derived from an EMBL/GenBank/DDBJ whole genome shotgun (WGS) entry which is preliminary data.</text>
</comment>
<protein>
    <recommendedName>
        <fullName evidence="4">PEGA domain-containing protein</fullName>
    </recommendedName>
</protein>
<evidence type="ECO:0000256" key="1">
    <source>
        <dbReference type="SAM" id="SignalP"/>
    </source>
</evidence>
<keyword evidence="1" id="KW-0732">Signal</keyword>
<sequence length="446" mass="50534">MNFKHLLALVFLTLFSLTAFPQKIQLVANHSDAKFTLLNDYDDSDKQELGTGSVEIKLEKDSKNRVKISKPGYQSVIKEYNKDLKWDKEQKITLDTRQVDITAEPFDAEILVDGRVIGTKAIYLYIQKDRFLTVEVKKPGFATVTKVYYNQPDKETPPFKDHFTLKDRQVRLEVQPADSNVATNGITLGRGNQDIKIPFGDCVTTTVTKEGFVSYEKVFCNKEGDPEPPIRERAVLEDRMVKITTVPNDAVIEITGQRVGVGSYELKIPRGRCVSIVVSKDGYVKYYKDYCNQQERTVPPISEAIEMVRDQAYDNSVSSDLANVRITVPVKAGIAAEESWKILSSIVTRYFDILETVDFNTGYLTTSWQVENFNSSVIRTRVIVSSGGNSDQITYAVKLVSQVAELNDPSRNLKTVTVKDDEAFKDWSRIMKKYQGLIEEIQARLQ</sequence>